<comment type="similarity">
    <text evidence="4">Belongs to the DONSON family.</text>
</comment>
<organism evidence="6 7">
    <name type="scientific">Chloropicon primus</name>
    <dbReference type="NCBI Taxonomy" id="1764295"/>
    <lineage>
        <taxon>Eukaryota</taxon>
        <taxon>Viridiplantae</taxon>
        <taxon>Chlorophyta</taxon>
        <taxon>Chloropicophyceae</taxon>
        <taxon>Chloropicales</taxon>
        <taxon>Chloropicaceae</taxon>
        <taxon>Chloropicon</taxon>
    </lineage>
</organism>
<evidence type="ECO:0000256" key="2">
    <source>
        <dbReference type="ARBA" id="ARBA00022473"/>
    </source>
</evidence>
<feature type="region of interest" description="Disordered" evidence="5">
    <location>
        <begin position="438"/>
        <end position="465"/>
    </location>
</feature>
<dbReference type="GO" id="GO:0005634">
    <property type="term" value="C:nucleus"/>
    <property type="evidence" value="ECO:0007669"/>
    <property type="project" value="UniProtKB-SubCell"/>
</dbReference>
<dbReference type="PANTHER" id="PTHR12972">
    <property type="entry name" value="DOWNSTREAM NEIGHBOR OF SON"/>
    <property type="match status" value="1"/>
</dbReference>
<accession>A0A5B8N268</accession>
<name>A0A5B8N268_9CHLO</name>
<evidence type="ECO:0000256" key="5">
    <source>
        <dbReference type="SAM" id="MobiDB-lite"/>
    </source>
</evidence>
<sequence length="495" mass="55057">MRMNLPGEESGKKVNRYKGLEGLLSTKRNENGKDASGGGSLLEKGRGFDLKGAIKAAEKAVVAAPQLVHQEGQDQGEGERGGRTGEKHERASSSTSLQGSKRLKRIHSLPMDWSLKKRVHFESSTPFECFMNSFNLAPDLNHQAMRSFTSGNRRSRDANQMFLQSLYTWIFPLNSFELSSKFSLTMAASEGNARGSSNTEAANMDANRDQERLDNFRILQQQRMMRFKMFREGLRDLVYSLYAGLCSAFYVIPPPGSSDSFTCLFQGRDIDGGRGVRATLSGASDGMIELLREDFGLEPVVCGLGERGKRIADKLKMAGGDGHKVLLFLGREQVHGLFDFLITTCGKTYHKQRDVPTLLAPVPFEGSSVKRYAGVYRKNTLLKHKHERGLQTFTLTFQDDGGLFLPPWVVDRLCTTFRKTQSSFSMTSDSGVDFKTTSLQCGGGEDGNNNEDVNERGEERSEYGGGFWDTEECDKWQERGGNIANLQCEKGVFVI</sequence>
<evidence type="ECO:0000256" key="4">
    <source>
        <dbReference type="ARBA" id="ARBA00025806"/>
    </source>
</evidence>
<comment type="subcellular location">
    <subcellularLocation>
        <location evidence="1">Nucleus</location>
    </subcellularLocation>
</comment>
<keyword evidence="2" id="KW-0217">Developmental protein</keyword>
<dbReference type="InterPro" id="IPR024861">
    <property type="entry name" value="Donson"/>
</dbReference>
<dbReference type="PANTHER" id="PTHR12972:SF0">
    <property type="entry name" value="PROTEIN DOWNSTREAM NEIGHBOR OF SON"/>
    <property type="match status" value="1"/>
</dbReference>
<dbReference type="AlphaFoldDB" id="A0A5B8N268"/>
<evidence type="ECO:0000313" key="6">
    <source>
        <dbReference type="EMBL" id="QDZ25814.1"/>
    </source>
</evidence>
<feature type="region of interest" description="Disordered" evidence="5">
    <location>
        <begin position="1"/>
        <end position="44"/>
    </location>
</feature>
<proteinExistence type="inferred from homology"/>
<evidence type="ECO:0000256" key="3">
    <source>
        <dbReference type="ARBA" id="ARBA00023242"/>
    </source>
</evidence>
<keyword evidence="7" id="KW-1185">Reference proteome</keyword>
<gene>
    <name evidence="6" type="ORF">A3770_19p83320</name>
</gene>
<dbReference type="OrthoDB" id="534063at2759"/>
<protein>
    <submittedName>
        <fullName evidence="6">Uncharacterized protein</fullName>
    </submittedName>
</protein>
<feature type="compositionally biased region" description="Basic and acidic residues" evidence="5">
    <location>
        <begin position="453"/>
        <end position="462"/>
    </location>
</feature>
<feature type="region of interest" description="Disordered" evidence="5">
    <location>
        <begin position="65"/>
        <end position="101"/>
    </location>
</feature>
<dbReference type="STRING" id="1764295.A0A5B8N268"/>
<evidence type="ECO:0000313" key="7">
    <source>
        <dbReference type="Proteomes" id="UP000316726"/>
    </source>
</evidence>
<dbReference type="GO" id="GO:0033260">
    <property type="term" value="P:nuclear DNA replication"/>
    <property type="evidence" value="ECO:0007669"/>
    <property type="project" value="TreeGrafter"/>
</dbReference>
<feature type="compositionally biased region" description="Basic and acidic residues" evidence="5">
    <location>
        <begin position="77"/>
        <end position="91"/>
    </location>
</feature>
<keyword evidence="3" id="KW-0539">Nucleus</keyword>
<evidence type="ECO:0000256" key="1">
    <source>
        <dbReference type="ARBA" id="ARBA00004123"/>
    </source>
</evidence>
<dbReference type="EMBL" id="CP031052">
    <property type="protein sequence ID" value="QDZ25814.1"/>
    <property type="molecule type" value="Genomic_DNA"/>
</dbReference>
<dbReference type="Proteomes" id="UP000316726">
    <property type="component" value="Chromosome 19"/>
</dbReference>
<reference evidence="6 7" key="1">
    <citation type="submission" date="2018-07" db="EMBL/GenBank/DDBJ databases">
        <title>The complete nuclear genome of the prasinophyte Chloropicon primus (CCMP1205).</title>
        <authorList>
            <person name="Pombert J.-F."/>
            <person name="Otis C."/>
            <person name="Turmel M."/>
            <person name="Lemieux C."/>
        </authorList>
    </citation>
    <scope>NUCLEOTIDE SEQUENCE [LARGE SCALE GENOMIC DNA]</scope>
    <source>
        <strain evidence="6 7">CCMP1205</strain>
    </source>
</reference>